<organism evidence="1 2">
    <name type="scientific">Apilactobacillus timberlakei</name>
    <dbReference type="NCBI Taxonomy" id="2008380"/>
    <lineage>
        <taxon>Bacteria</taxon>
        <taxon>Bacillati</taxon>
        <taxon>Bacillota</taxon>
        <taxon>Bacilli</taxon>
        <taxon>Lactobacillales</taxon>
        <taxon>Lactobacillaceae</taxon>
        <taxon>Apilactobacillus</taxon>
    </lineage>
</organism>
<proteinExistence type="predicted"/>
<reference evidence="1 2" key="1">
    <citation type="submission" date="2018-08" db="EMBL/GenBank/DDBJ databases">
        <title>Comparative genomics of wild bee and flower associated Lactobacillus reveals potential adaptation to the bee host.</title>
        <authorList>
            <person name="Vuong H.Q."/>
            <person name="Mcfrederick Q.S."/>
        </authorList>
    </citation>
    <scope>NUCLEOTIDE SEQUENCE [LARGE SCALE GENOMIC DNA]</scope>
    <source>
        <strain evidence="1 2">HV_04</strain>
    </source>
</reference>
<gene>
    <name evidence="1" type="ORF">DY048_07255</name>
</gene>
<dbReference type="RefSeq" id="WP_140921754.1">
    <property type="nucleotide sequence ID" value="NZ_QUAM01000006.1"/>
</dbReference>
<protein>
    <recommendedName>
        <fullName evidence="3">Phage protein</fullName>
    </recommendedName>
</protein>
<keyword evidence="2" id="KW-1185">Reference proteome</keyword>
<comment type="caution">
    <text evidence="1">The sequence shown here is derived from an EMBL/GenBank/DDBJ whole genome shotgun (WGS) entry which is preliminary data.</text>
</comment>
<dbReference type="EMBL" id="QUAM01000006">
    <property type="protein sequence ID" value="TPR12800.1"/>
    <property type="molecule type" value="Genomic_DNA"/>
</dbReference>
<evidence type="ECO:0000313" key="2">
    <source>
        <dbReference type="Proteomes" id="UP000767392"/>
    </source>
</evidence>
<dbReference type="Proteomes" id="UP000767392">
    <property type="component" value="Unassembled WGS sequence"/>
</dbReference>
<name>A0ABY2YS50_9LACO</name>
<accession>A0ABY2YS50</accession>
<sequence length="133" mass="15386">MEKNRDYFSELMQNIKKSIASNISVMYLAKIVKLEPPTADLQPLAKIDGKKQSMVYKAHFLITPNYKKLSKEEIKDNKLDYKKDDVVVVGSLDHDDMYFKKDLYNVDTERTHSADFAVILGRYARKDDFKGGD</sequence>
<evidence type="ECO:0008006" key="3">
    <source>
        <dbReference type="Google" id="ProtNLM"/>
    </source>
</evidence>
<evidence type="ECO:0000313" key="1">
    <source>
        <dbReference type="EMBL" id="TPR12800.1"/>
    </source>
</evidence>